<organism evidence="3">
    <name type="scientific">Haemonchus placei</name>
    <name type="common">Barber's pole worm</name>
    <dbReference type="NCBI Taxonomy" id="6290"/>
    <lineage>
        <taxon>Eukaryota</taxon>
        <taxon>Metazoa</taxon>
        <taxon>Ecdysozoa</taxon>
        <taxon>Nematoda</taxon>
        <taxon>Chromadorea</taxon>
        <taxon>Rhabditida</taxon>
        <taxon>Rhabditina</taxon>
        <taxon>Rhabditomorpha</taxon>
        <taxon>Strongyloidea</taxon>
        <taxon>Trichostrongylidae</taxon>
        <taxon>Haemonchus</taxon>
    </lineage>
</organism>
<evidence type="ECO:0000313" key="3">
    <source>
        <dbReference type="WBParaSite" id="HPLM_0000941901-mRNA-1"/>
    </source>
</evidence>
<dbReference type="OMA" id="WEWAAIF"/>
<dbReference type="InterPro" id="IPR042099">
    <property type="entry name" value="ANL_N_sf"/>
</dbReference>
<dbReference type="EMBL" id="UZAF01017056">
    <property type="protein sequence ID" value="VDO37413.1"/>
    <property type="molecule type" value="Genomic_DNA"/>
</dbReference>
<protein>
    <submittedName>
        <fullName evidence="3">AMP-binding domain-containing protein</fullName>
    </submittedName>
</protein>
<dbReference type="STRING" id="6290.A0A0N4WFD4"/>
<dbReference type="AlphaFoldDB" id="A0A0N4WFD4"/>
<reference evidence="1 2" key="2">
    <citation type="submission" date="2018-11" db="EMBL/GenBank/DDBJ databases">
        <authorList>
            <consortium name="Pathogen Informatics"/>
        </authorList>
    </citation>
    <scope>NUCLEOTIDE SEQUENCE [LARGE SCALE GENOMIC DNA]</scope>
    <source>
        <strain evidence="1 2">MHpl1</strain>
    </source>
</reference>
<keyword evidence="2" id="KW-1185">Reference proteome</keyword>
<name>A0A0N4WFD4_HAEPC</name>
<accession>A0A0N4WFD4</accession>
<gene>
    <name evidence="1" type="ORF">HPLM_LOCUS9411</name>
</gene>
<dbReference type="Gene3D" id="3.40.50.12780">
    <property type="entry name" value="N-terminal domain of ligase-like"/>
    <property type="match status" value="1"/>
</dbReference>
<evidence type="ECO:0000313" key="2">
    <source>
        <dbReference type="Proteomes" id="UP000268014"/>
    </source>
</evidence>
<dbReference type="PANTHER" id="PTHR24096">
    <property type="entry name" value="LONG-CHAIN-FATTY-ACID--COA LIGASE"/>
    <property type="match status" value="1"/>
</dbReference>
<dbReference type="PANTHER" id="PTHR24096:SF422">
    <property type="entry name" value="BCDNA.GH02901"/>
    <property type="match status" value="1"/>
</dbReference>
<dbReference type="WBParaSite" id="HPLM_0000941901-mRNA-1">
    <property type="protein sequence ID" value="HPLM_0000941901-mRNA-1"/>
    <property type="gene ID" value="HPLM_0000941901"/>
</dbReference>
<reference evidence="3" key="1">
    <citation type="submission" date="2017-02" db="UniProtKB">
        <authorList>
            <consortium name="WormBaseParasite"/>
        </authorList>
    </citation>
    <scope>IDENTIFICATION</scope>
</reference>
<dbReference type="SUPFAM" id="SSF56801">
    <property type="entry name" value="Acetyl-CoA synthetase-like"/>
    <property type="match status" value="1"/>
</dbReference>
<evidence type="ECO:0000313" key="1">
    <source>
        <dbReference type="EMBL" id="VDO37413.1"/>
    </source>
</evidence>
<sequence>MLIRSEYPPVPVATEPFHETLRNALRKHMDSENETAFVCAETNTEISFKTIHDLSYAVASFLHKNNFHKDVACMVMPNHWVWAPFFLGVAMNGGALSGINIASSEGQFNFTKFME</sequence>
<dbReference type="GO" id="GO:0016405">
    <property type="term" value="F:CoA-ligase activity"/>
    <property type="evidence" value="ECO:0007669"/>
    <property type="project" value="TreeGrafter"/>
</dbReference>
<dbReference type="Proteomes" id="UP000268014">
    <property type="component" value="Unassembled WGS sequence"/>
</dbReference>
<proteinExistence type="predicted"/>
<dbReference type="OrthoDB" id="5854301at2759"/>